<gene>
    <name evidence="3" type="ORF">H9894_10160</name>
</gene>
<dbReference type="Pfam" id="PF05838">
    <property type="entry name" value="Glyco_hydro_108"/>
    <property type="match status" value="1"/>
</dbReference>
<reference evidence="3" key="1">
    <citation type="journal article" date="2021" name="PeerJ">
        <title>Extensive microbial diversity within the chicken gut microbiome revealed by metagenomics and culture.</title>
        <authorList>
            <person name="Gilroy R."/>
            <person name="Ravi A."/>
            <person name="Getino M."/>
            <person name="Pursley I."/>
            <person name="Horton D.L."/>
            <person name="Alikhan N.F."/>
            <person name="Baker D."/>
            <person name="Gharbi K."/>
            <person name="Hall N."/>
            <person name="Watson M."/>
            <person name="Adriaenssens E.M."/>
            <person name="Foster-Nyarko E."/>
            <person name="Jarju S."/>
            <person name="Secka A."/>
            <person name="Antonio M."/>
            <person name="Oren A."/>
            <person name="Chaudhuri R.R."/>
            <person name="La Ragione R."/>
            <person name="Hildebrand F."/>
            <person name="Pallen M.J."/>
        </authorList>
    </citation>
    <scope>NUCLEOTIDE SEQUENCE</scope>
    <source>
        <strain evidence="3">ChiHecec2B26-446</strain>
    </source>
</reference>
<evidence type="ECO:0000259" key="2">
    <source>
        <dbReference type="Pfam" id="PF09374"/>
    </source>
</evidence>
<organism evidence="3 4">
    <name type="scientific">Candidatus Desulfovibrio intestinipullorum</name>
    <dbReference type="NCBI Taxonomy" id="2838536"/>
    <lineage>
        <taxon>Bacteria</taxon>
        <taxon>Pseudomonadati</taxon>
        <taxon>Thermodesulfobacteriota</taxon>
        <taxon>Desulfovibrionia</taxon>
        <taxon>Desulfovibrionales</taxon>
        <taxon>Desulfovibrionaceae</taxon>
        <taxon>Desulfovibrio</taxon>
    </lineage>
</organism>
<proteinExistence type="predicted"/>
<dbReference type="InterPro" id="IPR018537">
    <property type="entry name" value="Peptidoglycan-bd_3"/>
</dbReference>
<reference evidence="3" key="2">
    <citation type="submission" date="2021-04" db="EMBL/GenBank/DDBJ databases">
        <authorList>
            <person name="Gilroy R."/>
        </authorList>
    </citation>
    <scope>NUCLEOTIDE SEQUENCE</scope>
    <source>
        <strain evidence="3">ChiHecec2B26-446</strain>
    </source>
</reference>
<feature type="domain" description="Peptidoglycan binding" evidence="2">
    <location>
        <begin position="104"/>
        <end position="177"/>
    </location>
</feature>
<dbReference type="Pfam" id="PF09374">
    <property type="entry name" value="PG_binding_3"/>
    <property type="match status" value="1"/>
</dbReference>
<dbReference type="InterPro" id="IPR008565">
    <property type="entry name" value="TtsA-like_GH18_dom"/>
</dbReference>
<evidence type="ECO:0000313" key="4">
    <source>
        <dbReference type="Proteomes" id="UP000886752"/>
    </source>
</evidence>
<dbReference type="EMBL" id="DXHV01000083">
    <property type="protein sequence ID" value="HIW01530.1"/>
    <property type="molecule type" value="Genomic_DNA"/>
</dbReference>
<evidence type="ECO:0008006" key="5">
    <source>
        <dbReference type="Google" id="ProtNLM"/>
    </source>
</evidence>
<sequence length="193" mass="21829">MARFDLAQAFTARWEGGLSDNPRDPGGLTNYGVSLRWLRQEGLAFGDVDGDGDIDADDIRALTPDMAAAMFKKKFWDPYGLDLLPQLTATLHYDCTVNAGPRQATLITQRACNQIVGSYGSKLVVDGKFGTKTHTFLKQFSTPALAEHMLKGRIRFYRELAQSKPQFQCFLKGWLARCDDLRDYLEEQIRAWR</sequence>
<dbReference type="Gene3D" id="1.20.141.10">
    <property type="entry name" value="Chitosanase, subunit A, domain 1"/>
    <property type="match status" value="1"/>
</dbReference>
<accession>A0A9D1PZ21</accession>
<dbReference type="Proteomes" id="UP000886752">
    <property type="component" value="Unassembled WGS sequence"/>
</dbReference>
<dbReference type="PROSITE" id="PS00018">
    <property type="entry name" value="EF_HAND_1"/>
    <property type="match status" value="1"/>
</dbReference>
<protein>
    <recommendedName>
        <fullName evidence="5">Peptidoglycan domain protein</fullName>
    </recommendedName>
</protein>
<evidence type="ECO:0000313" key="3">
    <source>
        <dbReference type="EMBL" id="HIW01530.1"/>
    </source>
</evidence>
<dbReference type="AlphaFoldDB" id="A0A9D1PZ21"/>
<dbReference type="SUPFAM" id="SSF53955">
    <property type="entry name" value="Lysozyme-like"/>
    <property type="match status" value="1"/>
</dbReference>
<dbReference type="InterPro" id="IPR023346">
    <property type="entry name" value="Lysozyme-like_dom_sf"/>
</dbReference>
<feature type="domain" description="TtsA-like Glycoside hydrolase family 108" evidence="1">
    <location>
        <begin position="10"/>
        <end position="100"/>
    </location>
</feature>
<comment type="caution">
    <text evidence="3">The sequence shown here is derived from an EMBL/GenBank/DDBJ whole genome shotgun (WGS) entry which is preliminary data.</text>
</comment>
<name>A0A9D1PZ21_9BACT</name>
<evidence type="ECO:0000259" key="1">
    <source>
        <dbReference type="Pfam" id="PF05838"/>
    </source>
</evidence>
<dbReference type="InterPro" id="IPR018247">
    <property type="entry name" value="EF_Hand_1_Ca_BS"/>
</dbReference>